<dbReference type="Proteomes" id="UP000674416">
    <property type="component" value="Unassembled WGS sequence"/>
</dbReference>
<gene>
    <name evidence="2" type="ORF">JOC74_003094</name>
</gene>
<dbReference type="EMBL" id="JAFDST010000003">
    <property type="protein sequence ID" value="MBP1082591.1"/>
    <property type="molecule type" value="Genomic_DNA"/>
</dbReference>
<evidence type="ECO:0000313" key="2">
    <source>
        <dbReference type="EMBL" id="MBP1082591.1"/>
    </source>
</evidence>
<comment type="caution">
    <text evidence="2">The sequence shown here is derived from an EMBL/GenBank/DDBJ whole genome shotgun (WGS) entry which is preliminary data.</text>
</comment>
<evidence type="ECO:0000256" key="1">
    <source>
        <dbReference type="SAM" id="Phobius"/>
    </source>
</evidence>
<organism evidence="2 3">
    <name type="scientific">Bacillus capparidis</name>
    <dbReference type="NCBI Taxonomy" id="1840411"/>
    <lineage>
        <taxon>Bacteria</taxon>
        <taxon>Bacillati</taxon>
        <taxon>Bacillota</taxon>
        <taxon>Bacilli</taxon>
        <taxon>Bacillales</taxon>
        <taxon>Bacillaceae</taxon>
        <taxon>Bacillus</taxon>
    </lineage>
</organism>
<protein>
    <submittedName>
        <fullName evidence="2">Uncharacterized protein</fullName>
    </submittedName>
</protein>
<name>A0ABS4CZ08_9BACI</name>
<keyword evidence="1" id="KW-0472">Membrane</keyword>
<accession>A0ABS4CZ08</accession>
<keyword evidence="1" id="KW-1133">Transmembrane helix</keyword>
<evidence type="ECO:0000313" key="3">
    <source>
        <dbReference type="Proteomes" id="UP000674416"/>
    </source>
</evidence>
<feature type="transmembrane region" description="Helical" evidence="1">
    <location>
        <begin position="6"/>
        <end position="30"/>
    </location>
</feature>
<keyword evidence="3" id="KW-1185">Reference proteome</keyword>
<sequence>MRDKRYLSFILFYLPQIFKIVLLNLLLFFFTIKGNRNVCDISYTVTEFVEGDLKNGFD</sequence>
<reference evidence="2 3" key="1">
    <citation type="submission" date="2021-01" db="EMBL/GenBank/DDBJ databases">
        <title>Genomic Encyclopedia of Type Strains, Phase IV (KMG-IV): sequencing the most valuable type-strain genomes for metagenomic binning, comparative biology and taxonomic classification.</title>
        <authorList>
            <person name="Goeker M."/>
        </authorList>
    </citation>
    <scope>NUCLEOTIDE SEQUENCE [LARGE SCALE GENOMIC DNA]</scope>
    <source>
        <strain evidence="2 3">DSM 103394</strain>
    </source>
</reference>
<proteinExistence type="predicted"/>
<keyword evidence="1" id="KW-0812">Transmembrane</keyword>